<organism evidence="1 2">
    <name type="scientific">Durusdinium trenchii</name>
    <dbReference type="NCBI Taxonomy" id="1381693"/>
    <lineage>
        <taxon>Eukaryota</taxon>
        <taxon>Sar</taxon>
        <taxon>Alveolata</taxon>
        <taxon>Dinophyceae</taxon>
        <taxon>Suessiales</taxon>
        <taxon>Symbiodiniaceae</taxon>
        <taxon>Durusdinium</taxon>
    </lineage>
</organism>
<feature type="non-terminal residue" evidence="1">
    <location>
        <position position="1"/>
    </location>
</feature>
<name>A0ABP0LZI2_9DINO</name>
<accession>A0ABP0LZI2</accession>
<reference evidence="1 2" key="1">
    <citation type="submission" date="2024-02" db="EMBL/GenBank/DDBJ databases">
        <authorList>
            <person name="Chen Y."/>
            <person name="Shah S."/>
            <person name="Dougan E. K."/>
            <person name="Thang M."/>
            <person name="Chan C."/>
        </authorList>
    </citation>
    <scope>NUCLEOTIDE SEQUENCE [LARGE SCALE GENOMIC DNA]</scope>
</reference>
<evidence type="ECO:0000313" key="1">
    <source>
        <dbReference type="EMBL" id="CAK9044636.1"/>
    </source>
</evidence>
<gene>
    <name evidence="1" type="ORF">SCF082_LOCUS25336</name>
</gene>
<evidence type="ECO:0000313" key="2">
    <source>
        <dbReference type="Proteomes" id="UP001642464"/>
    </source>
</evidence>
<proteinExistence type="predicted"/>
<keyword evidence="2" id="KW-1185">Reference proteome</keyword>
<protein>
    <submittedName>
        <fullName evidence="1">Uncharacterized protein</fullName>
    </submittedName>
</protein>
<sequence length="130" mass="14971">LLRRCYHEPALRDLVQRTLGQQLRAEVEKSNAMIELCLQCITLCIKHGIYFLMEHLEDLGATSRFGSHARPASIWQLLPIREWIRHSQALSGALFRCLFDAGSQKPTRLLHNITQLQERLWSGLPQLDAL</sequence>
<feature type="non-terminal residue" evidence="1">
    <location>
        <position position="130"/>
    </location>
</feature>
<dbReference type="Proteomes" id="UP001642464">
    <property type="component" value="Unassembled WGS sequence"/>
</dbReference>
<dbReference type="EMBL" id="CAXAMM010018903">
    <property type="protein sequence ID" value="CAK9044636.1"/>
    <property type="molecule type" value="Genomic_DNA"/>
</dbReference>
<comment type="caution">
    <text evidence="1">The sequence shown here is derived from an EMBL/GenBank/DDBJ whole genome shotgun (WGS) entry which is preliminary data.</text>
</comment>